<sequence length="183" mass="20309">MKPQNTRWHCRIVQPNTLAPVNGVKGGYQGREVYQGRTSTSEPGEAGGRRGEPGKCGVRREISSGQTSVRFMCDLYEDKLLSGLYMNLHWAGLKMGSDDWVIAISFLEDQYRCSLNVACNIRYSQLLARLSVSVCACVCCCLTLESCRQVSPVYANLAVAMSGSNLSYRSDHGEEVNWTRLDP</sequence>
<feature type="region of interest" description="Disordered" evidence="1">
    <location>
        <begin position="32"/>
        <end position="53"/>
    </location>
</feature>
<name>A0AAE1BDH7_9GAST</name>
<comment type="caution">
    <text evidence="2">The sequence shown here is derived from an EMBL/GenBank/DDBJ whole genome shotgun (WGS) entry which is preliminary data.</text>
</comment>
<gene>
    <name evidence="2" type="ORF">RRG08_059822</name>
</gene>
<dbReference type="EMBL" id="JAWDGP010000077">
    <property type="protein sequence ID" value="KAK3803959.1"/>
    <property type="molecule type" value="Genomic_DNA"/>
</dbReference>
<dbReference type="Proteomes" id="UP001283361">
    <property type="component" value="Unassembled WGS sequence"/>
</dbReference>
<evidence type="ECO:0000256" key="1">
    <source>
        <dbReference type="SAM" id="MobiDB-lite"/>
    </source>
</evidence>
<organism evidence="2 3">
    <name type="scientific">Elysia crispata</name>
    <name type="common">lettuce slug</name>
    <dbReference type="NCBI Taxonomy" id="231223"/>
    <lineage>
        <taxon>Eukaryota</taxon>
        <taxon>Metazoa</taxon>
        <taxon>Spiralia</taxon>
        <taxon>Lophotrochozoa</taxon>
        <taxon>Mollusca</taxon>
        <taxon>Gastropoda</taxon>
        <taxon>Heterobranchia</taxon>
        <taxon>Euthyneura</taxon>
        <taxon>Panpulmonata</taxon>
        <taxon>Sacoglossa</taxon>
        <taxon>Placobranchoidea</taxon>
        <taxon>Plakobranchidae</taxon>
        <taxon>Elysia</taxon>
    </lineage>
</organism>
<accession>A0AAE1BDH7</accession>
<evidence type="ECO:0000313" key="2">
    <source>
        <dbReference type="EMBL" id="KAK3803959.1"/>
    </source>
</evidence>
<proteinExistence type="predicted"/>
<evidence type="ECO:0000313" key="3">
    <source>
        <dbReference type="Proteomes" id="UP001283361"/>
    </source>
</evidence>
<protein>
    <submittedName>
        <fullName evidence="2">Uncharacterized protein</fullName>
    </submittedName>
</protein>
<reference evidence="2" key="1">
    <citation type="journal article" date="2023" name="G3 (Bethesda)">
        <title>A reference genome for the long-term kleptoplast-retaining sea slug Elysia crispata morphotype clarki.</title>
        <authorList>
            <person name="Eastman K.E."/>
            <person name="Pendleton A.L."/>
            <person name="Shaikh M.A."/>
            <person name="Suttiyut T."/>
            <person name="Ogas R."/>
            <person name="Tomko P."/>
            <person name="Gavelis G."/>
            <person name="Widhalm J.R."/>
            <person name="Wisecaver J.H."/>
        </authorList>
    </citation>
    <scope>NUCLEOTIDE SEQUENCE</scope>
    <source>
        <strain evidence="2">ECLA1</strain>
    </source>
</reference>
<keyword evidence="3" id="KW-1185">Reference proteome</keyword>
<dbReference type="AlphaFoldDB" id="A0AAE1BDH7"/>